<dbReference type="EMBL" id="BART01008331">
    <property type="protein sequence ID" value="GAG53670.1"/>
    <property type="molecule type" value="Genomic_DNA"/>
</dbReference>
<accession>X0YCR6</accession>
<dbReference type="Gene3D" id="2.60.40.2810">
    <property type="match status" value="1"/>
</dbReference>
<dbReference type="InterPro" id="IPR013320">
    <property type="entry name" value="ConA-like_dom_sf"/>
</dbReference>
<reference evidence="2" key="1">
    <citation type="journal article" date="2014" name="Front. Microbiol.">
        <title>High frequency of phylogenetically diverse reductive dehalogenase-homologous genes in deep subseafloor sedimentary metagenomes.</title>
        <authorList>
            <person name="Kawai M."/>
            <person name="Futagami T."/>
            <person name="Toyoda A."/>
            <person name="Takaki Y."/>
            <person name="Nishi S."/>
            <person name="Hori S."/>
            <person name="Arai W."/>
            <person name="Tsubouchi T."/>
            <person name="Morono Y."/>
            <person name="Uchiyama I."/>
            <person name="Ito T."/>
            <person name="Fujiyama A."/>
            <person name="Inagaki F."/>
            <person name="Takami H."/>
        </authorList>
    </citation>
    <scope>NUCLEOTIDE SEQUENCE</scope>
    <source>
        <strain evidence="2">Expedition CK06-06</strain>
    </source>
</reference>
<sequence>MNFTNSEAVTYIMYNFAIEDGHLYFDRQSGAPGNYFTSSASITAGQWHHVAVVMDNGLHTVSFYINGTEQVVHDYNDYFSGPIGRVTIGADLSTGIPNFLHGMIDEVAVYNTAIPRHTIEEHYEKGLLGLGYLDDFPTNEAPVAFDDSYTMDQDTVLTISAPGVLVNDIDNDGDTLETDLISGPTDGGLVLNPDGSFVYTPTSGFVGHDAFQYRAYDGVDYSTTATVTVTVESVNHPPVAEDDAYTTDEELTLSISSPGVLANDHDAEPWNTITA</sequence>
<proteinExistence type="predicted"/>
<feature type="non-terminal residue" evidence="2">
    <location>
        <position position="275"/>
    </location>
</feature>
<evidence type="ECO:0000256" key="1">
    <source>
        <dbReference type="SAM" id="MobiDB-lite"/>
    </source>
</evidence>
<name>X0YCR6_9ZZZZ</name>
<gene>
    <name evidence="2" type="ORF">S01H4_18769</name>
</gene>
<protein>
    <submittedName>
        <fullName evidence="2">Uncharacterized protein</fullName>
    </submittedName>
</protein>
<dbReference type="SUPFAM" id="SSF49899">
    <property type="entry name" value="Concanavalin A-like lectins/glucanases"/>
    <property type="match status" value="1"/>
</dbReference>
<dbReference type="AlphaFoldDB" id="X0YCR6"/>
<comment type="caution">
    <text evidence="2">The sequence shown here is derived from an EMBL/GenBank/DDBJ whole genome shotgun (WGS) entry which is preliminary data.</text>
</comment>
<dbReference type="Pfam" id="PF13385">
    <property type="entry name" value="Laminin_G_3"/>
    <property type="match status" value="1"/>
</dbReference>
<organism evidence="2">
    <name type="scientific">marine sediment metagenome</name>
    <dbReference type="NCBI Taxonomy" id="412755"/>
    <lineage>
        <taxon>unclassified sequences</taxon>
        <taxon>metagenomes</taxon>
        <taxon>ecological metagenomes</taxon>
    </lineage>
</organism>
<feature type="region of interest" description="Disordered" evidence="1">
    <location>
        <begin position="256"/>
        <end position="275"/>
    </location>
</feature>
<dbReference type="Gene3D" id="2.60.120.200">
    <property type="match status" value="1"/>
</dbReference>
<evidence type="ECO:0000313" key="2">
    <source>
        <dbReference type="EMBL" id="GAG53670.1"/>
    </source>
</evidence>
<dbReference type="Pfam" id="PF17963">
    <property type="entry name" value="Big_9"/>
    <property type="match status" value="1"/>
</dbReference>